<dbReference type="AlphaFoldDB" id="A0A0F8XZ93"/>
<proteinExistence type="predicted"/>
<organism evidence="1">
    <name type="scientific">marine sediment metagenome</name>
    <dbReference type="NCBI Taxonomy" id="412755"/>
    <lineage>
        <taxon>unclassified sequences</taxon>
        <taxon>metagenomes</taxon>
        <taxon>ecological metagenomes</taxon>
    </lineage>
</organism>
<dbReference type="InterPro" id="IPR036866">
    <property type="entry name" value="RibonucZ/Hydroxyglut_hydro"/>
</dbReference>
<name>A0A0F8XZ93_9ZZZZ</name>
<gene>
    <name evidence="1" type="ORF">LCGC14_2962210</name>
</gene>
<dbReference type="EMBL" id="LAZR01059992">
    <property type="protein sequence ID" value="KKK66625.1"/>
    <property type="molecule type" value="Genomic_DNA"/>
</dbReference>
<feature type="non-terminal residue" evidence="1">
    <location>
        <position position="152"/>
    </location>
</feature>
<dbReference type="Gene3D" id="3.60.15.10">
    <property type="entry name" value="Ribonuclease Z/Hydroxyacylglutathione hydrolase-like"/>
    <property type="match status" value="1"/>
</dbReference>
<protein>
    <submittedName>
        <fullName evidence="1">Uncharacterized protein</fullName>
    </submittedName>
</protein>
<evidence type="ECO:0000313" key="1">
    <source>
        <dbReference type="EMBL" id="KKK66625.1"/>
    </source>
</evidence>
<reference evidence="1" key="1">
    <citation type="journal article" date="2015" name="Nature">
        <title>Complex archaea that bridge the gap between prokaryotes and eukaryotes.</title>
        <authorList>
            <person name="Spang A."/>
            <person name="Saw J.H."/>
            <person name="Jorgensen S.L."/>
            <person name="Zaremba-Niedzwiedzka K."/>
            <person name="Martijn J."/>
            <person name="Lind A.E."/>
            <person name="van Eijk R."/>
            <person name="Schleper C."/>
            <person name="Guy L."/>
            <person name="Ettema T.J."/>
        </authorList>
    </citation>
    <scope>NUCLEOTIDE SEQUENCE</scope>
</reference>
<sequence>MEHGVGYFIKLENEATLYLMGDTILTNEIREFIKKNQPDYIVAPTGKAQFDIGAPLLLTATVQGDFGFWNILDWTALPLEPNQAIKFRIRTASSEANLALAEWYGPSGSVLDPNDWTTNYFGQVYGESPIENLFSINSNQFAQIQVKLEHNG</sequence>
<accession>A0A0F8XZ93</accession>
<comment type="caution">
    <text evidence="1">The sequence shown here is derived from an EMBL/GenBank/DDBJ whole genome shotgun (WGS) entry which is preliminary data.</text>
</comment>